<organism evidence="3 4">
    <name type="scientific">Argiope bruennichi</name>
    <name type="common">Wasp spider</name>
    <name type="synonym">Aranea bruennichi</name>
    <dbReference type="NCBI Taxonomy" id="94029"/>
    <lineage>
        <taxon>Eukaryota</taxon>
        <taxon>Metazoa</taxon>
        <taxon>Ecdysozoa</taxon>
        <taxon>Arthropoda</taxon>
        <taxon>Chelicerata</taxon>
        <taxon>Arachnida</taxon>
        <taxon>Araneae</taxon>
        <taxon>Araneomorphae</taxon>
        <taxon>Entelegynae</taxon>
        <taxon>Araneoidea</taxon>
        <taxon>Araneidae</taxon>
        <taxon>Argiope</taxon>
    </lineage>
</organism>
<keyword evidence="4" id="KW-1185">Reference proteome</keyword>
<feature type="region of interest" description="Disordered" evidence="1">
    <location>
        <begin position="637"/>
        <end position="684"/>
    </location>
</feature>
<dbReference type="Proteomes" id="UP000807504">
    <property type="component" value="Unassembled WGS sequence"/>
</dbReference>
<feature type="region of interest" description="Disordered" evidence="1">
    <location>
        <begin position="1"/>
        <end position="33"/>
    </location>
</feature>
<keyword evidence="2" id="KW-1133">Transmembrane helix</keyword>
<gene>
    <name evidence="3" type="ORF">HNY73_002047</name>
</gene>
<comment type="caution">
    <text evidence="3">The sequence shown here is derived from an EMBL/GenBank/DDBJ whole genome shotgun (WGS) entry which is preliminary data.</text>
</comment>
<reference evidence="3" key="1">
    <citation type="journal article" date="2020" name="bioRxiv">
        <title>Chromosome-level reference genome of the European wasp spider Argiope bruennichi: a resource for studies on range expansion and evolutionary adaptation.</title>
        <authorList>
            <person name="Sheffer M.M."/>
            <person name="Hoppe A."/>
            <person name="Krehenwinkel H."/>
            <person name="Uhl G."/>
            <person name="Kuss A.W."/>
            <person name="Jensen L."/>
            <person name="Jensen C."/>
            <person name="Gillespie R.G."/>
            <person name="Hoff K.J."/>
            <person name="Prost S."/>
        </authorList>
    </citation>
    <scope>NUCLEOTIDE SEQUENCE</scope>
</reference>
<evidence type="ECO:0000313" key="3">
    <source>
        <dbReference type="EMBL" id="KAF8794023.1"/>
    </source>
</evidence>
<feature type="compositionally biased region" description="Polar residues" evidence="1">
    <location>
        <begin position="426"/>
        <end position="439"/>
    </location>
</feature>
<feature type="region of interest" description="Disordered" evidence="1">
    <location>
        <begin position="294"/>
        <end position="333"/>
    </location>
</feature>
<feature type="region of interest" description="Disordered" evidence="1">
    <location>
        <begin position="560"/>
        <end position="618"/>
    </location>
</feature>
<feature type="region of interest" description="Disordered" evidence="1">
    <location>
        <begin position="859"/>
        <end position="1155"/>
    </location>
</feature>
<feature type="compositionally biased region" description="Polar residues" evidence="1">
    <location>
        <begin position="132"/>
        <end position="144"/>
    </location>
</feature>
<feature type="compositionally biased region" description="Basic residues" evidence="1">
    <location>
        <begin position="1115"/>
        <end position="1150"/>
    </location>
</feature>
<dbReference type="AlphaFoldDB" id="A0A8T0FYT3"/>
<proteinExistence type="predicted"/>
<evidence type="ECO:0000256" key="1">
    <source>
        <dbReference type="SAM" id="MobiDB-lite"/>
    </source>
</evidence>
<evidence type="ECO:0000256" key="2">
    <source>
        <dbReference type="SAM" id="Phobius"/>
    </source>
</evidence>
<protein>
    <submittedName>
        <fullName evidence="3">Uncharacterized protein</fullName>
    </submittedName>
</protein>
<sequence length="1255" mass="144023">MTNRQNNQGFTDNPEKEADDNGNVQRSMTKRSPPGSSILLFYMSLAIAIMLTVSQKSNDGMQVPNNQNSLITPGQISARKNNGNFNNERDLEAMAARIAELTDRSLKYADDTSMKNLKHQKTKDAHPFQEIYDNNNSSSSSLTVKLNAEKESQKMHEKNEELPKSKQENYLKKAEEDDSLETLPSEQIKTSDRTRKWEHSSPPRNVQDIKSRKSYDEKQRIIMPSNATEEETRLLGIWKLPPEFIGFEIEDGKSANVAKPAAIVQSRSFITNPEISSVQLNFVVPQAKMVRETNNKSSIIKNKQRRQHSNDESYSSAEHSGEGPPSDVYTETDSDLGKFLDEDYKARIEKEAEAFIKKNKQENKGETDSSEDTKQPPHSHKHHKTAYSNNHIPSPPLPQNDNVYHDNSIPSKPYSQKEYVYHNRNKPSQIHPQSGNVPSEANKPPQAYSKQKFAVPGGSIYFYKGMDGMLYDPALFPGLFESTKTRNSPKMNEDYIPPSSEVYISPDYETHPLYLEDGYPIVYSNIAHHPSSNFEQQPKLLLVHPIPESEVINEKQHRNLRPIAPPGHHQYAQPQNNENPRRPPPVYEKHLREALKVSDEQYRESPPTSYEHRERDIPEHDEYRQFQTNVNGYHSSALHQQRQPSFKEQESHQFNSDSSEEDSDCSSEEKGFDQTSGLDQDHLPVAPVPQAKLNINNPIPVTAPLEHHRSHENYNSQQFNDYPVNHNRYLPLEPITEQKNINPPMITSSHEYSPQEPISEQENLNPYPVNHNRYLPQEPITEQKNINPPMITSSHEYSPQEPISEQENLNPPINHPYSHEQNTEPVEPYGEEKENPETFQYERKHKYQVAMYEHDESIYQSNAPEISPYEPEVKTSSEEFTPTHPVSSAEEPNTIPQNQNPNFISPQDQTRHIRFESGFRPMSAPAAYGPKPDCHRSIDSDISQSDPHVNSMPSPHHRQGLEHSDAGRSPPTYHDSPHAGTNVNNMKSPNQNGKHFETEGSVEEDFHPHTYPQGERIPQQQYKDKSSEITRPTEQASRPPSSYSNSNEDKGPENSHQPKLRVVTAPIQHLKQSNHPDANQYREGHFEKDLNLNPEAPSRYRELSEPQNEVSSERKKSKRRSSKNSKGRRNKRNGKKGNKNEKKSRKHRSTREKMMTAAATYHWGMENHKDKDGFFLYANVPRDDAYEYGYRMGGPEQLVEKHHRTEGERSTIKLNWEDKNGDSGDQYWEFNHNSSEGEDEKPKKRTQKSTKPAAD</sequence>
<feature type="compositionally biased region" description="Basic and acidic residues" evidence="1">
    <location>
        <begin position="1080"/>
        <end position="1090"/>
    </location>
</feature>
<feature type="compositionally biased region" description="Basic and acidic residues" evidence="1">
    <location>
        <begin position="587"/>
        <end position="603"/>
    </location>
</feature>
<feature type="compositionally biased region" description="Basic and acidic residues" evidence="1">
    <location>
        <begin position="830"/>
        <end position="842"/>
    </location>
</feature>
<feature type="compositionally biased region" description="Basic and acidic residues" evidence="1">
    <location>
        <begin position="994"/>
        <end position="1008"/>
    </location>
</feature>
<accession>A0A8T0FYT3</accession>
<feature type="compositionally biased region" description="Basic and acidic residues" evidence="1">
    <location>
        <begin position="1199"/>
        <end position="1222"/>
    </location>
</feature>
<feature type="region of interest" description="Disordered" evidence="1">
    <location>
        <begin position="783"/>
        <end position="842"/>
    </location>
</feature>
<dbReference type="EMBL" id="JABXBU010000002">
    <property type="protein sequence ID" value="KAF8794023.1"/>
    <property type="molecule type" value="Genomic_DNA"/>
</dbReference>
<feature type="compositionally biased region" description="Polar residues" evidence="1">
    <location>
        <begin position="783"/>
        <end position="811"/>
    </location>
</feature>
<reference evidence="3" key="2">
    <citation type="submission" date="2020-06" db="EMBL/GenBank/DDBJ databases">
        <authorList>
            <person name="Sheffer M."/>
        </authorList>
    </citation>
    <scope>NUCLEOTIDE SEQUENCE</scope>
</reference>
<feature type="compositionally biased region" description="Polar residues" evidence="1">
    <location>
        <begin position="878"/>
        <end position="908"/>
    </location>
</feature>
<feature type="region of interest" description="Disordered" evidence="1">
    <location>
        <begin position="1199"/>
        <end position="1255"/>
    </location>
</feature>
<keyword evidence="2" id="KW-0812">Transmembrane</keyword>
<feature type="region of interest" description="Disordered" evidence="1">
    <location>
        <begin position="355"/>
        <end position="450"/>
    </location>
</feature>
<name>A0A8T0FYT3_ARGBR</name>
<feature type="compositionally biased region" description="Polar residues" evidence="1">
    <location>
        <begin position="940"/>
        <end position="953"/>
    </location>
</feature>
<feature type="compositionally biased region" description="Polar residues" evidence="1">
    <location>
        <begin position="979"/>
        <end position="993"/>
    </location>
</feature>
<feature type="compositionally biased region" description="Basic and acidic residues" evidence="1">
    <location>
        <begin position="147"/>
        <end position="175"/>
    </location>
</feature>
<feature type="transmembrane region" description="Helical" evidence="2">
    <location>
        <begin position="35"/>
        <end position="53"/>
    </location>
</feature>
<feature type="compositionally biased region" description="Basic and acidic residues" evidence="1">
    <location>
        <begin position="355"/>
        <end position="375"/>
    </location>
</feature>
<evidence type="ECO:0000313" key="4">
    <source>
        <dbReference type="Proteomes" id="UP000807504"/>
    </source>
</evidence>
<feature type="compositionally biased region" description="Polar residues" evidence="1">
    <location>
        <begin position="1"/>
        <end position="11"/>
    </location>
</feature>
<keyword evidence="2" id="KW-0472">Membrane</keyword>
<feature type="region of interest" description="Disordered" evidence="1">
    <location>
        <begin position="117"/>
        <end position="217"/>
    </location>
</feature>
<feature type="region of interest" description="Disordered" evidence="1">
    <location>
        <begin position="58"/>
        <end position="85"/>
    </location>
</feature>
<feature type="compositionally biased region" description="Polar residues" evidence="1">
    <location>
        <begin position="1029"/>
        <end position="1046"/>
    </location>
</feature>
<feature type="compositionally biased region" description="Basic and acidic residues" evidence="1">
    <location>
        <begin position="189"/>
        <end position="217"/>
    </location>
</feature>